<evidence type="ECO:0000256" key="3">
    <source>
        <dbReference type="ARBA" id="ARBA00022989"/>
    </source>
</evidence>
<reference evidence="6 7" key="1">
    <citation type="submission" date="2018-10" db="EMBL/GenBank/DDBJ databases">
        <title>Transmission dynamics of multidrug resistant bacteria on intensive care unit surfaces.</title>
        <authorList>
            <person name="D'Souza A.W."/>
            <person name="Potter R.F."/>
            <person name="Wallace M."/>
            <person name="Shupe A."/>
            <person name="Patel S."/>
            <person name="Sun S."/>
            <person name="Gul D."/>
            <person name="Kwon J.H."/>
            <person name="Andleeb S."/>
            <person name="Burnham C.-A.D."/>
            <person name="Dantas G."/>
        </authorList>
    </citation>
    <scope>NUCLEOTIDE SEQUENCE [LARGE SCALE GENOMIC DNA]</scope>
    <source>
        <strain evidence="6 7">WF_348</strain>
    </source>
</reference>
<sequence>MRLYECFGTDATTGNIIKCFFYGFFALINLNYDLAIFLCAAIIIDMALGVIKAIILNEKISPKLFIFGFATKLVLLIIPFTVAVLGIALNMNFTWTADLAVRVLLANECLSILANILSMKNRKKVENIDLVTIFIGWIRKTTLSTFERFLNNHKKQE</sequence>
<keyword evidence="2 5" id="KW-0812">Transmembrane</keyword>
<gene>
    <name evidence="6" type="ORF">EGI89_02115</name>
</gene>
<proteinExistence type="predicted"/>
<dbReference type="InterPro" id="IPR006480">
    <property type="entry name" value="Phage_holin_4_1"/>
</dbReference>
<evidence type="ECO:0000256" key="4">
    <source>
        <dbReference type="ARBA" id="ARBA00023136"/>
    </source>
</evidence>
<dbReference type="AlphaFoldDB" id="A0A3R8SNV4"/>
<evidence type="ECO:0000313" key="6">
    <source>
        <dbReference type="EMBL" id="RRT94184.1"/>
    </source>
</evidence>
<keyword evidence="4 5" id="KW-0472">Membrane</keyword>
<dbReference type="RefSeq" id="WP_125348979.1">
    <property type="nucleotide sequence ID" value="NZ_RHPN01000002.1"/>
</dbReference>
<name>A0A3R8SNV4_9FLAO</name>
<evidence type="ECO:0000313" key="7">
    <source>
        <dbReference type="Proteomes" id="UP000267844"/>
    </source>
</evidence>
<evidence type="ECO:0000256" key="2">
    <source>
        <dbReference type="ARBA" id="ARBA00022692"/>
    </source>
</evidence>
<comment type="subcellular location">
    <subcellularLocation>
        <location evidence="1">Membrane</location>
        <topology evidence="1">Multi-pass membrane protein</topology>
    </subcellularLocation>
</comment>
<dbReference type="EMBL" id="RHPO01000002">
    <property type="protein sequence ID" value="RRT94184.1"/>
    <property type="molecule type" value="Genomic_DNA"/>
</dbReference>
<feature type="transmembrane region" description="Helical" evidence="5">
    <location>
        <begin position="99"/>
        <end position="117"/>
    </location>
</feature>
<accession>A0A3R8SNV4</accession>
<keyword evidence="3 5" id="KW-1133">Transmembrane helix</keyword>
<feature type="transmembrane region" description="Helical" evidence="5">
    <location>
        <begin position="64"/>
        <end position="87"/>
    </location>
</feature>
<comment type="caution">
    <text evidence="6">The sequence shown here is derived from an EMBL/GenBank/DDBJ whole genome shotgun (WGS) entry which is preliminary data.</text>
</comment>
<dbReference type="GO" id="GO:0016020">
    <property type="term" value="C:membrane"/>
    <property type="evidence" value="ECO:0007669"/>
    <property type="project" value="UniProtKB-SubCell"/>
</dbReference>
<dbReference type="Proteomes" id="UP000267844">
    <property type="component" value="Unassembled WGS sequence"/>
</dbReference>
<evidence type="ECO:0000256" key="5">
    <source>
        <dbReference type="SAM" id="Phobius"/>
    </source>
</evidence>
<protein>
    <submittedName>
        <fullName evidence="6">Uncharacterized protein</fullName>
    </submittedName>
</protein>
<evidence type="ECO:0000256" key="1">
    <source>
        <dbReference type="ARBA" id="ARBA00004141"/>
    </source>
</evidence>
<feature type="transmembrane region" description="Helical" evidence="5">
    <location>
        <begin position="34"/>
        <end position="55"/>
    </location>
</feature>
<organism evidence="6 7">
    <name type="scientific">Empedobacter falsenii</name>
    <dbReference type="NCBI Taxonomy" id="343874"/>
    <lineage>
        <taxon>Bacteria</taxon>
        <taxon>Pseudomonadati</taxon>
        <taxon>Bacteroidota</taxon>
        <taxon>Flavobacteriia</taxon>
        <taxon>Flavobacteriales</taxon>
        <taxon>Weeksellaceae</taxon>
        <taxon>Empedobacter</taxon>
    </lineage>
</organism>
<dbReference type="Pfam" id="PF05105">
    <property type="entry name" value="Phage_holin_4_1"/>
    <property type="match status" value="1"/>
</dbReference>